<keyword evidence="1" id="KW-0677">Repeat</keyword>
<dbReference type="Gene3D" id="1.25.40.10">
    <property type="entry name" value="Tetratricopeptide repeat domain"/>
    <property type="match status" value="3"/>
</dbReference>
<accession>A0ABT1P7T9</accession>
<dbReference type="Proteomes" id="UP001206206">
    <property type="component" value="Unassembled WGS sequence"/>
</dbReference>
<feature type="repeat" description="TPR" evidence="3">
    <location>
        <begin position="655"/>
        <end position="688"/>
    </location>
</feature>
<feature type="repeat" description="TPR" evidence="3">
    <location>
        <begin position="520"/>
        <end position="553"/>
    </location>
</feature>
<reference evidence="4 5" key="1">
    <citation type="submission" date="2022-06" db="EMBL/GenBank/DDBJ databases">
        <title>Draft genome sequence of type strain Streptomyces rubrisoli DSM 42083.</title>
        <authorList>
            <person name="Duangmal K."/>
            <person name="Klaysubun C."/>
        </authorList>
    </citation>
    <scope>NUCLEOTIDE SEQUENCE [LARGE SCALE GENOMIC DNA]</scope>
    <source>
        <strain evidence="4 5">DSM 42083</strain>
    </source>
</reference>
<name>A0ABT1P7T9_9ACTN</name>
<dbReference type="EMBL" id="JANFNH010000003">
    <property type="protein sequence ID" value="MCQ4041432.1"/>
    <property type="molecule type" value="Genomic_DNA"/>
</dbReference>
<gene>
    <name evidence="4" type="ORF">NON19_05170</name>
</gene>
<dbReference type="InterPro" id="IPR019734">
    <property type="entry name" value="TPR_rpt"/>
</dbReference>
<organism evidence="4 5">
    <name type="scientific">Streptantibioticus rubrisoli</name>
    <dbReference type="NCBI Taxonomy" id="1387313"/>
    <lineage>
        <taxon>Bacteria</taxon>
        <taxon>Bacillati</taxon>
        <taxon>Actinomycetota</taxon>
        <taxon>Actinomycetes</taxon>
        <taxon>Kitasatosporales</taxon>
        <taxon>Streptomycetaceae</taxon>
        <taxon>Streptantibioticus</taxon>
    </lineage>
</organism>
<dbReference type="PANTHER" id="PTHR44858">
    <property type="entry name" value="TETRATRICOPEPTIDE REPEAT PROTEIN 6"/>
    <property type="match status" value="1"/>
</dbReference>
<dbReference type="InterPro" id="IPR011990">
    <property type="entry name" value="TPR-like_helical_dom_sf"/>
</dbReference>
<feature type="repeat" description="TPR" evidence="3">
    <location>
        <begin position="452"/>
        <end position="485"/>
    </location>
</feature>
<dbReference type="SMART" id="SM00028">
    <property type="entry name" value="TPR"/>
    <property type="match status" value="9"/>
</dbReference>
<keyword evidence="2 3" id="KW-0802">TPR repeat</keyword>
<dbReference type="Pfam" id="PF13371">
    <property type="entry name" value="TPR_9"/>
    <property type="match status" value="1"/>
</dbReference>
<evidence type="ECO:0000313" key="4">
    <source>
        <dbReference type="EMBL" id="MCQ4041432.1"/>
    </source>
</evidence>
<dbReference type="SUPFAM" id="SSF48452">
    <property type="entry name" value="TPR-like"/>
    <property type="match status" value="1"/>
</dbReference>
<protein>
    <submittedName>
        <fullName evidence="4">Tetratricopeptide repeat protein</fullName>
    </submittedName>
</protein>
<dbReference type="PANTHER" id="PTHR44858:SF1">
    <property type="entry name" value="UDP-N-ACETYLGLUCOSAMINE--PEPTIDE N-ACETYLGLUCOSAMINYLTRANSFERASE SPINDLY-RELATED"/>
    <property type="match status" value="1"/>
</dbReference>
<evidence type="ECO:0000256" key="3">
    <source>
        <dbReference type="PROSITE-ProRule" id="PRU00339"/>
    </source>
</evidence>
<dbReference type="Pfam" id="PF14559">
    <property type="entry name" value="TPR_19"/>
    <property type="match status" value="1"/>
</dbReference>
<dbReference type="Pfam" id="PF07721">
    <property type="entry name" value="TPR_4"/>
    <property type="match status" value="1"/>
</dbReference>
<dbReference type="InterPro" id="IPR011717">
    <property type="entry name" value="TPR-4"/>
</dbReference>
<dbReference type="PROSITE" id="PS50005">
    <property type="entry name" value="TPR"/>
    <property type="match status" value="3"/>
</dbReference>
<dbReference type="RefSeq" id="WP_255925421.1">
    <property type="nucleotide sequence ID" value="NZ_JANFNH010000003.1"/>
</dbReference>
<dbReference type="Pfam" id="PF13432">
    <property type="entry name" value="TPR_16"/>
    <property type="match status" value="2"/>
</dbReference>
<proteinExistence type="predicted"/>
<dbReference type="InterPro" id="IPR050498">
    <property type="entry name" value="Ycf3"/>
</dbReference>
<keyword evidence="5" id="KW-1185">Reference proteome</keyword>
<comment type="caution">
    <text evidence="4">The sequence shown here is derived from an EMBL/GenBank/DDBJ whole genome shotgun (WGS) entry which is preliminary data.</text>
</comment>
<sequence length="736" mass="81204">MPLTPCRHHWIEASSRQLAQVTAGLELPEPLLPVVDAHRRLRGPYTAAGTLMRALVPGALAAVPKLVEAHTIEILTVAPELRTLVPSSHETLTSLAVPEERTRFYSRLRTLRLAHGLTEFLRDFVRHTATGPRSLTFDNVHAADQTDRELLSVLLRRLDPELVTLVVGTGTDEPDSARNPAGGEDPLAAAVGRYARRADVPRSDTPPVAAPSRQLAERYVESDCTDDAPGARAAYAALSSGARAALHDRRADRLAATGEQSLRLGAIPYHREHGSDPSGAGARALREALDYCIDMGFYEATVDFGRRGRAVVDWRRDTEMWWAFTTKMTTSLAALARPEEAEALYDEVRTVSTDPAVHLQAAYATAMLYTRHFPDERRDHRKALAWINESIAISALLPDAKQRAFHTVFHQNGLALIENHLGRPDEALRLVDEGLARLDRELEPGEHRLHRSVLRYNRAQVYMATGRYEQALADYTAVIEEDPNYPEYHFDRAGVLRRLGRDDEALAEYETAMRLSPPFPELYCNRADLLAARGDIDGALADFRYVLEIDPEYVDAHVNLAGLLVESGRAAEAAEVVAAGLSVRPTHPHLLCLLGRLESDAGRYDTARTALDTAVEADPECAQAWATRAVLAFETGDLAGAVDDFSRSLEIAEDAVVLLNRGSVHQELNRWHRAIADFDRAVALDPEEPDGWLRRGTCRLRVGDLPGARLDFERFVTLAPDRSAEVSPVASAADRG</sequence>
<evidence type="ECO:0000313" key="5">
    <source>
        <dbReference type="Proteomes" id="UP001206206"/>
    </source>
</evidence>
<evidence type="ECO:0000256" key="1">
    <source>
        <dbReference type="ARBA" id="ARBA00022737"/>
    </source>
</evidence>
<evidence type="ECO:0000256" key="2">
    <source>
        <dbReference type="ARBA" id="ARBA00022803"/>
    </source>
</evidence>